<dbReference type="Gene3D" id="3.10.129.10">
    <property type="entry name" value="Hotdog Thioesterase"/>
    <property type="match status" value="1"/>
</dbReference>
<organism evidence="4 5">
    <name type="scientific">Corynebacterium striatum</name>
    <dbReference type="NCBI Taxonomy" id="43770"/>
    <lineage>
        <taxon>Bacteria</taxon>
        <taxon>Bacillati</taxon>
        <taxon>Actinomycetota</taxon>
        <taxon>Actinomycetes</taxon>
        <taxon>Mycobacteriales</taxon>
        <taxon>Corynebacteriaceae</taxon>
        <taxon>Corynebacterium</taxon>
    </lineage>
</organism>
<evidence type="ECO:0000313" key="5">
    <source>
        <dbReference type="Proteomes" id="UP000250197"/>
    </source>
</evidence>
<dbReference type="InterPro" id="IPR002539">
    <property type="entry name" value="MaoC-like_dom"/>
</dbReference>
<evidence type="ECO:0000256" key="2">
    <source>
        <dbReference type="SAM" id="MobiDB-lite"/>
    </source>
</evidence>
<dbReference type="InterPro" id="IPR029069">
    <property type="entry name" value="HotDog_dom_sf"/>
</dbReference>
<dbReference type="Proteomes" id="UP000250197">
    <property type="component" value="Chromosome"/>
</dbReference>
<proteinExistence type="inferred from homology"/>
<dbReference type="AlphaFoldDB" id="A0A2Z2J1W2"/>
<dbReference type="KEGG" id="cstr:CBE89_03080"/>
<evidence type="ECO:0000256" key="1">
    <source>
        <dbReference type="ARBA" id="ARBA00005254"/>
    </source>
</evidence>
<dbReference type="EMBL" id="CP021252">
    <property type="protein sequence ID" value="ART20594.1"/>
    <property type="molecule type" value="Genomic_DNA"/>
</dbReference>
<comment type="similarity">
    <text evidence="1">Belongs to the enoyl-CoA hydratase/isomerase family.</text>
</comment>
<sequence length="309" mass="33727">MTALNVVNLPAIPELSELYRKQVAKAVPAMVPGLKPKRTIDDPAAAFRVDDVCIDPVHLARYCQAVGFRLGNEAPVTYPYALAFPLAVKVMDSPGFPFPAMGIVHLSNKIEQFRPLHIEDTFTIDVHAEKLRPHRKGLVLDMITSIYVEGVLVWQQTSAFLGPGAKFSSSTPEEVASRPEATRFLPQPQAPAAGTNPVSTLRFSPESTRVYAEASGDKNPIHTSRAGAKLFGFPNTIAHGMYTHASMLTALEGRLPEAVRVQADFYKPVILPASTALFASEHDRAWTLELRKAKDVDKLHVAAAIEPLS</sequence>
<reference evidence="4 5" key="1">
    <citation type="submission" date="2017-05" db="EMBL/GenBank/DDBJ databases">
        <title>Complete genome sequence of Corynebacterium striatum KC-Na-1 isolated from Neophocaena asiaeorientalis in Korea.</title>
        <authorList>
            <person name="Kim J.H."/>
            <person name="Lee K."/>
        </authorList>
    </citation>
    <scope>NUCLEOTIDE SEQUENCE [LARGE SCALE GENOMIC DNA]</scope>
    <source>
        <strain evidence="4 5">KC-Na-01</strain>
    </source>
</reference>
<dbReference type="PANTHER" id="PTHR43841">
    <property type="entry name" value="3-HYDROXYACYL-THIOESTER DEHYDRATASE HTDX-RELATED"/>
    <property type="match status" value="1"/>
</dbReference>
<feature type="domain" description="MaoC-like" evidence="3">
    <location>
        <begin position="199"/>
        <end position="273"/>
    </location>
</feature>
<dbReference type="Pfam" id="PF01575">
    <property type="entry name" value="MaoC_dehydratas"/>
    <property type="match status" value="1"/>
</dbReference>
<feature type="region of interest" description="Disordered" evidence="2">
    <location>
        <begin position="171"/>
        <end position="198"/>
    </location>
</feature>
<dbReference type="RefSeq" id="WP_086890757.1">
    <property type="nucleotide sequence ID" value="NZ_CP021252.1"/>
</dbReference>
<dbReference type="PANTHER" id="PTHR43841:SF3">
    <property type="entry name" value="(3R)-HYDROXYACYL-ACP DEHYDRATASE SUBUNIT HADB"/>
    <property type="match status" value="1"/>
</dbReference>
<evidence type="ECO:0000313" key="4">
    <source>
        <dbReference type="EMBL" id="ART20594.1"/>
    </source>
</evidence>
<name>A0A2Z2J1W2_CORST</name>
<protein>
    <recommendedName>
        <fullName evidence="3">MaoC-like domain-containing protein</fullName>
    </recommendedName>
</protein>
<gene>
    <name evidence="4" type="ORF">CBE89_03080</name>
</gene>
<evidence type="ECO:0000259" key="3">
    <source>
        <dbReference type="Pfam" id="PF01575"/>
    </source>
</evidence>
<dbReference type="SUPFAM" id="SSF54637">
    <property type="entry name" value="Thioesterase/thiol ester dehydrase-isomerase"/>
    <property type="match status" value="2"/>
</dbReference>
<accession>A0A2Z2J1W2</accession>